<gene>
    <name evidence="3" type="ORF">CLN94_00765</name>
</gene>
<keyword evidence="4" id="KW-1185">Reference proteome</keyword>
<dbReference type="Pfam" id="PF09994">
    <property type="entry name" value="T6SS_Tle1-like_cat"/>
    <property type="match status" value="1"/>
</dbReference>
<sequence length="393" mass="43829">MRGLIERLSLALRRRLPGWAVPPAPSPRLGREPLDHVILLDGTLGSLKPGQMTSIGLIYRFLRSAHPRASLYYGKGLQWREWRELSELWFGWGVEAQIERAYGWLASRYRPGDRIFIIGYSRGAFAARSLAGMIGRVGLLTAEAAIERNVRSAWRLYQGTAQAQGAEAFHRALCHPDCPIEFVGVFDTVMGLGFQLPVLWMLSEPRYRFHDHHLGAHVRHGCQALALDETRSIFEPLIWESEATAAGRIEQCWFRGTHGDIGGQLVDFEEARPLANIPLVWMLERAQAAGLDLPEGWAAAFPTDPGAPSIGSWRRFGKMFLLRAPRVVGRDASECLHPSVPETYRKRLTRRLRAASPPDGSVEGRAHDEARGRSGRVEATVLHAADLTARDPG</sequence>
<dbReference type="InterPro" id="IPR018712">
    <property type="entry name" value="Tle1-like_cat"/>
</dbReference>
<dbReference type="InterPro" id="IPR029058">
    <property type="entry name" value="AB_hydrolase_fold"/>
</dbReference>
<evidence type="ECO:0000256" key="1">
    <source>
        <dbReference type="SAM" id="MobiDB-lite"/>
    </source>
</evidence>
<reference evidence="3 4" key="1">
    <citation type="submission" date="2017-09" db="EMBL/GenBank/DDBJ databases">
        <title>A multilocus sequence analysis scheme for characterization of bacteria in the genus Thioclava.</title>
        <authorList>
            <person name="Liu Y."/>
            <person name="Shao Z."/>
        </authorList>
    </citation>
    <scope>NUCLEOTIDE SEQUENCE [LARGE SCALE GENOMIC DNA]</scope>
    <source>
        <strain evidence="3 4">CAU 1312</strain>
    </source>
</reference>
<name>A0A2A4CUX4_9RHOB</name>
<feature type="region of interest" description="Disordered" evidence="1">
    <location>
        <begin position="347"/>
        <end position="376"/>
    </location>
</feature>
<feature type="compositionally biased region" description="Basic and acidic residues" evidence="1">
    <location>
        <begin position="362"/>
        <end position="376"/>
    </location>
</feature>
<dbReference type="PANTHER" id="PTHR33840">
    <property type="match status" value="1"/>
</dbReference>
<dbReference type="SUPFAM" id="SSF53474">
    <property type="entry name" value="alpha/beta-Hydrolases"/>
    <property type="match status" value="1"/>
</dbReference>
<protein>
    <recommendedName>
        <fullName evidence="2">T6SS Phospholipase effector Tle1-like catalytic domain-containing protein</fullName>
    </recommendedName>
</protein>
<proteinExistence type="predicted"/>
<dbReference type="EMBL" id="NTJD01000001">
    <property type="protein sequence ID" value="PCD77884.1"/>
    <property type="molecule type" value="Genomic_DNA"/>
</dbReference>
<accession>A0A2A4CUX4</accession>
<dbReference type="PANTHER" id="PTHR33840:SF1">
    <property type="entry name" value="TLE1 PHOSPHOLIPASE DOMAIN-CONTAINING PROTEIN"/>
    <property type="match status" value="1"/>
</dbReference>
<evidence type="ECO:0000313" key="3">
    <source>
        <dbReference type="EMBL" id="PCD77884.1"/>
    </source>
</evidence>
<evidence type="ECO:0000259" key="2">
    <source>
        <dbReference type="Pfam" id="PF09994"/>
    </source>
</evidence>
<comment type="caution">
    <text evidence="3">The sequence shown here is derived from an EMBL/GenBank/DDBJ whole genome shotgun (WGS) entry which is preliminary data.</text>
</comment>
<dbReference type="RefSeq" id="WP_096430018.1">
    <property type="nucleotide sequence ID" value="NZ_NTJD01000001.1"/>
</dbReference>
<dbReference type="OrthoDB" id="4378831at2"/>
<organism evidence="3 4">
    <name type="scientific">Pseudothioclava arenosa</name>
    <dbReference type="NCBI Taxonomy" id="1795308"/>
    <lineage>
        <taxon>Bacteria</taxon>
        <taxon>Pseudomonadati</taxon>
        <taxon>Pseudomonadota</taxon>
        <taxon>Alphaproteobacteria</taxon>
        <taxon>Rhodobacterales</taxon>
        <taxon>Paracoccaceae</taxon>
        <taxon>Pseudothioclava</taxon>
    </lineage>
</organism>
<feature type="domain" description="T6SS Phospholipase effector Tle1-like catalytic" evidence="2">
    <location>
        <begin position="37"/>
        <end position="284"/>
    </location>
</feature>
<dbReference type="AlphaFoldDB" id="A0A2A4CUX4"/>
<dbReference type="Proteomes" id="UP000243507">
    <property type="component" value="Unassembled WGS sequence"/>
</dbReference>
<evidence type="ECO:0000313" key="4">
    <source>
        <dbReference type="Proteomes" id="UP000243507"/>
    </source>
</evidence>